<dbReference type="InterPro" id="IPR001173">
    <property type="entry name" value="Glyco_trans_2-like"/>
</dbReference>
<dbReference type="PANTHER" id="PTHR43685:SF2">
    <property type="entry name" value="GLYCOSYLTRANSFERASE 2-LIKE DOMAIN-CONTAINING PROTEIN"/>
    <property type="match status" value="1"/>
</dbReference>
<feature type="region of interest" description="Disordered" evidence="1">
    <location>
        <begin position="46"/>
        <end position="85"/>
    </location>
</feature>
<dbReference type="EMBL" id="RYZH01000025">
    <property type="protein sequence ID" value="RUL87186.1"/>
    <property type="molecule type" value="Genomic_DNA"/>
</dbReference>
<dbReference type="AlphaFoldDB" id="A0A432MJ54"/>
<evidence type="ECO:0000313" key="4">
    <source>
        <dbReference type="Proteomes" id="UP000280296"/>
    </source>
</evidence>
<proteinExistence type="predicted"/>
<evidence type="ECO:0000313" key="3">
    <source>
        <dbReference type="EMBL" id="RUL87186.1"/>
    </source>
</evidence>
<dbReference type="GO" id="GO:0016740">
    <property type="term" value="F:transferase activity"/>
    <property type="evidence" value="ECO:0007669"/>
    <property type="project" value="UniProtKB-KW"/>
</dbReference>
<reference evidence="3 4" key="1">
    <citation type="submission" date="2018-12" db="EMBL/GenBank/DDBJ databases">
        <authorList>
            <person name="Toschakov S.V."/>
        </authorList>
    </citation>
    <scope>NUCLEOTIDE SEQUENCE [LARGE SCALE GENOMIC DNA]</scope>
    <source>
        <strain evidence="3 4">GM2012</strain>
    </source>
</reference>
<dbReference type="PANTHER" id="PTHR43685">
    <property type="entry name" value="GLYCOSYLTRANSFERASE"/>
    <property type="match status" value="1"/>
</dbReference>
<dbReference type="InterPro" id="IPR029044">
    <property type="entry name" value="Nucleotide-diphossugar_trans"/>
</dbReference>
<feature type="compositionally biased region" description="Basic and acidic residues" evidence="1">
    <location>
        <begin position="144"/>
        <end position="159"/>
    </location>
</feature>
<comment type="caution">
    <text evidence="3">The sequence shown here is derived from an EMBL/GenBank/DDBJ whole genome shotgun (WGS) entry which is preliminary data.</text>
</comment>
<dbReference type="Pfam" id="PF00535">
    <property type="entry name" value="Glycos_transf_2"/>
    <property type="match status" value="1"/>
</dbReference>
<keyword evidence="4" id="KW-1185">Reference proteome</keyword>
<protein>
    <submittedName>
        <fullName evidence="3">Glycosyltransferase</fullName>
    </submittedName>
</protein>
<sequence>MWSVCTRSLRRGPGRHLPIAVRAGPEQVHPLPRRRSHHPDARLVHRGSLAWASRPPRHFRPLPAESARGPDLHHHPPTPHLSRPKAHVYSGSARVYLAECPREEDAGALPPSSSKPAGARGAAFLARRRLVGDRARPAAVPPEDQLHLRPELPGRDASRGAHSPHRHGLQLRRLFLRGADGSLPRPMGRLDNLDPTRARAPLRHDPSRGQDRLRRVPLHARATRPSWRARLLPQQRERRRATGPGRLRANRPGRRSRRSLPRGGERMIPPPPPISCLPDPGPRPLWSVMIPCYDADPTFLEATLRSVLDQDPGPERMQIGVVEDASPGADRTEALVRKLAPDRVEFHRNEANLRLAGNWNRCIELARGRWIHLLHQDDLISEGFYRQLERAEHEAPSCGAAFTRFSLIDELGHWIAIEALERPSPGVIEGWLERLILRQRVQCPAIVVRRSTYEALGGFRTDLAFALDWEMWVRIAVHFPVWYEPAILAHFRLHGASESDRLQDAHRTGLDVLKAREIVQRYVPPELAPDVARILIAQHPHDPPSTTRTLRGRSRAIARGLTPPVLWELLRRLKRATTQCVA</sequence>
<gene>
    <name evidence="3" type="ORF">TsocGM_13905</name>
</gene>
<dbReference type="InterPro" id="IPR050834">
    <property type="entry name" value="Glycosyltransf_2"/>
</dbReference>
<name>A0A432MJ54_9BACT</name>
<feature type="compositionally biased region" description="Basic residues" evidence="1">
    <location>
        <begin position="248"/>
        <end position="260"/>
    </location>
</feature>
<dbReference type="Proteomes" id="UP000280296">
    <property type="component" value="Unassembled WGS sequence"/>
</dbReference>
<dbReference type="Gene3D" id="3.90.550.10">
    <property type="entry name" value="Spore Coat Polysaccharide Biosynthesis Protein SpsA, Chain A"/>
    <property type="match status" value="1"/>
</dbReference>
<dbReference type="SUPFAM" id="SSF53448">
    <property type="entry name" value="Nucleotide-diphospho-sugar transferases"/>
    <property type="match status" value="1"/>
</dbReference>
<feature type="domain" description="Glycosyltransferase 2-like" evidence="2">
    <location>
        <begin position="287"/>
        <end position="405"/>
    </location>
</feature>
<reference evidence="3 4" key="2">
    <citation type="submission" date="2019-01" db="EMBL/GenBank/DDBJ databases">
        <title>Tautonia sociabilis, a novel thermotolerant planctomycete of Isosphaeraceae family, isolated from a 4000 m deep subterranean habitat.</title>
        <authorList>
            <person name="Kovaleva O.L."/>
            <person name="Elcheninov A.G."/>
            <person name="Van Heerden E."/>
            <person name="Toshchakov S.V."/>
            <person name="Novikov A."/>
            <person name="Bonch-Osmolovskaya E.A."/>
            <person name="Kublanov I.V."/>
        </authorList>
    </citation>
    <scope>NUCLEOTIDE SEQUENCE [LARGE SCALE GENOMIC DNA]</scope>
    <source>
        <strain evidence="3 4">GM2012</strain>
    </source>
</reference>
<feature type="region of interest" description="Disordered" evidence="1">
    <location>
        <begin position="134"/>
        <end position="275"/>
    </location>
</feature>
<accession>A0A432MJ54</accession>
<feature type="compositionally biased region" description="Basic and acidic residues" evidence="1">
    <location>
        <begin position="191"/>
        <end position="214"/>
    </location>
</feature>
<evidence type="ECO:0000256" key="1">
    <source>
        <dbReference type="SAM" id="MobiDB-lite"/>
    </source>
</evidence>
<keyword evidence="3" id="KW-0808">Transferase</keyword>
<organism evidence="3 4">
    <name type="scientific">Tautonia sociabilis</name>
    <dbReference type="NCBI Taxonomy" id="2080755"/>
    <lineage>
        <taxon>Bacteria</taxon>
        <taxon>Pseudomonadati</taxon>
        <taxon>Planctomycetota</taxon>
        <taxon>Planctomycetia</taxon>
        <taxon>Isosphaerales</taxon>
        <taxon>Isosphaeraceae</taxon>
        <taxon>Tautonia</taxon>
    </lineage>
</organism>
<evidence type="ECO:0000259" key="2">
    <source>
        <dbReference type="Pfam" id="PF00535"/>
    </source>
</evidence>